<dbReference type="HOGENOM" id="CLU_2443290_0_0_1"/>
<reference evidence="1 3" key="1">
    <citation type="submission" date="2008-03" db="EMBL/GenBank/DDBJ databases">
        <title>Annotation of Ixodes scapularis.</title>
        <authorList>
            <consortium name="Ixodes scapularis Genome Project Consortium"/>
            <person name="Caler E."/>
            <person name="Hannick L.I."/>
            <person name="Bidwell S."/>
            <person name="Joardar V."/>
            <person name="Thiagarajan M."/>
            <person name="Amedeo P."/>
            <person name="Galinsky K.J."/>
            <person name="Schobel S."/>
            <person name="Inman J."/>
            <person name="Hostetler J."/>
            <person name="Miller J."/>
            <person name="Hammond M."/>
            <person name="Megy K."/>
            <person name="Lawson D."/>
            <person name="Kodira C."/>
            <person name="Sutton G."/>
            <person name="Meyer J."/>
            <person name="Hill C.A."/>
            <person name="Birren B."/>
            <person name="Nene V."/>
            <person name="Collins F."/>
            <person name="Alarcon-Chaidez F."/>
            <person name="Wikel S."/>
            <person name="Strausberg R."/>
        </authorList>
    </citation>
    <scope>NUCLEOTIDE SEQUENCE [LARGE SCALE GENOMIC DNA]</scope>
    <source>
        <strain evidence="3">Wikel</strain>
        <strain evidence="1">Wikel colony</strain>
    </source>
</reference>
<accession>B7Q533</accession>
<dbReference type="AlphaFoldDB" id="B7Q533"/>
<dbReference type="InParanoid" id="B7Q533"/>
<evidence type="ECO:0000313" key="1">
    <source>
        <dbReference type="EMBL" id="EEC13955.1"/>
    </source>
</evidence>
<evidence type="ECO:0000313" key="3">
    <source>
        <dbReference type="Proteomes" id="UP000001555"/>
    </source>
</evidence>
<keyword evidence="3" id="KW-1185">Reference proteome</keyword>
<dbReference type="VEuPathDB" id="VectorBase:ISCW011201"/>
<dbReference type="PaxDb" id="6945-B7Q533"/>
<gene>
    <name evidence="1" type="ORF">IscW_ISCW011201</name>
</gene>
<proteinExistence type="predicted"/>
<organism>
    <name type="scientific">Ixodes scapularis</name>
    <name type="common">Black-legged tick</name>
    <name type="synonym">Deer tick</name>
    <dbReference type="NCBI Taxonomy" id="6945"/>
    <lineage>
        <taxon>Eukaryota</taxon>
        <taxon>Metazoa</taxon>
        <taxon>Ecdysozoa</taxon>
        <taxon>Arthropoda</taxon>
        <taxon>Chelicerata</taxon>
        <taxon>Arachnida</taxon>
        <taxon>Acari</taxon>
        <taxon>Parasitiformes</taxon>
        <taxon>Ixodida</taxon>
        <taxon>Ixodoidea</taxon>
        <taxon>Ixodidae</taxon>
        <taxon>Ixodinae</taxon>
        <taxon>Ixodes</taxon>
    </lineage>
</organism>
<dbReference type="EnsemblMetazoa" id="ISCW011201-RA">
    <property type="protein sequence ID" value="ISCW011201-PA"/>
    <property type="gene ID" value="ISCW011201"/>
</dbReference>
<reference evidence="2" key="2">
    <citation type="submission" date="2020-05" db="UniProtKB">
        <authorList>
            <consortium name="EnsemblMetazoa"/>
        </authorList>
    </citation>
    <scope>IDENTIFICATION</scope>
    <source>
        <strain evidence="2">wikel</strain>
    </source>
</reference>
<sequence length="90" mass="9257">MITESSGVSEEPATGVVVALVQTPRGPSRDGTAPRSLTPSLVVAYGPPSAPGSRGAKRGADNELSFIQISKERSSSASWDGVYALAREPS</sequence>
<dbReference type="VEuPathDB" id="VectorBase:ISCI011201"/>
<name>B7Q533_IXOSC</name>
<protein>
    <submittedName>
        <fullName evidence="1 2">Uncharacterized protein</fullName>
    </submittedName>
</protein>
<dbReference type="Proteomes" id="UP000001555">
    <property type="component" value="Unassembled WGS sequence"/>
</dbReference>
<evidence type="ECO:0000313" key="2">
    <source>
        <dbReference type="EnsemblMetazoa" id="ISCW011201-PA"/>
    </source>
</evidence>
<dbReference type="EMBL" id="ABJB010742109">
    <property type="status" value="NOT_ANNOTATED_CDS"/>
    <property type="molecule type" value="Genomic_DNA"/>
</dbReference>
<dbReference type="EMBL" id="DS859341">
    <property type="protein sequence ID" value="EEC13955.1"/>
    <property type="molecule type" value="Genomic_DNA"/>
</dbReference>